<reference evidence="1 2" key="1">
    <citation type="submission" date="2020-04" db="EMBL/GenBank/DDBJ databases">
        <authorList>
            <person name="Basu S."/>
            <person name="Maruthanayagam V."/>
            <person name="Chakraborty S."/>
            <person name="Pramanik A."/>
            <person name="Mukherjee J."/>
            <person name="Brink B."/>
        </authorList>
    </citation>
    <scope>NUCLEOTIDE SEQUENCE [LARGE SCALE GENOMIC DNA]</scope>
    <source>
        <strain evidence="1 2">AP17</strain>
    </source>
</reference>
<sequence length="176" mass="18970">MNYKSRSSTLKHWLSWVACLLFWVVGIGAIASISVGHTSSAFALDYNKENLVGIDFSGRDLTSSTFTKANLRNSNLSHTNLSGVSLFAANLQNANLEGADLTFATLDTARLNNANLTNANLEGAFAFNALFNGATIDGADFTDVLLREDAHKLLCELATGTNPVTGRKTRDTLYCD</sequence>
<keyword evidence="2" id="KW-1185">Reference proteome</keyword>
<name>A0A6H1TWZ5_9CYAN</name>
<dbReference type="AlphaFoldDB" id="A0A6H1TWZ5"/>
<dbReference type="InterPro" id="IPR044213">
    <property type="entry name" value="At2g44920-like"/>
</dbReference>
<evidence type="ECO:0000313" key="1">
    <source>
        <dbReference type="EMBL" id="QIZ71138.1"/>
    </source>
</evidence>
<dbReference type="SUPFAM" id="SSF141571">
    <property type="entry name" value="Pentapeptide repeat-like"/>
    <property type="match status" value="1"/>
</dbReference>
<dbReference type="KEGG" id="oxy:HCG48_11595"/>
<evidence type="ECO:0000313" key="2">
    <source>
        <dbReference type="Proteomes" id="UP000500857"/>
    </source>
</evidence>
<dbReference type="Proteomes" id="UP000500857">
    <property type="component" value="Chromosome"/>
</dbReference>
<gene>
    <name evidence="1" type="ORF">HCG48_11595</name>
</gene>
<dbReference type="EMBL" id="CP051167">
    <property type="protein sequence ID" value="QIZ71138.1"/>
    <property type="molecule type" value="Genomic_DNA"/>
</dbReference>
<dbReference type="RefSeq" id="WP_168569293.1">
    <property type="nucleotide sequence ID" value="NZ_CP051167.1"/>
</dbReference>
<organism evidence="1 2">
    <name type="scientific">Oxynema aestuarii AP17</name>
    <dbReference type="NCBI Taxonomy" id="2064643"/>
    <lineage>
        <taxon>Bacteria</taxon>
        <taxon>Bacillati</taxon>
        <taxon>Cyanobacteriota</taxon>
        <taxon>Cyanophyceae</taxon>
        <taxon>Oscillatoriophycideae</taxon>
        <taxon>Oscillatoriales</taxon>
        <taxon>Oscillatoriaceae</taxon>
        <taxon>Oxynema</taxon>
        <taxon>Oxynema aestuarii</taxon>
    </lineage>
</organism>
<dbReference type="Pfam" id="PF00805">
    <property type="entry name" value="Pentapeptide"/>
    <property type="match status" value="1"/>
</dbReference>
<dbReference type="PANTHER" id="PTHR47200:SF2">
    <property type="entry name" value="THYLAKOID LUMENAL 15 KDA PROTEIN 1, CHLOROPLASTIC"/>
    <property type="match status" value="1"/>
</dbReference>
<proteinExistence type="predicted"/>
<dbReference type="InterPro" id="IPR001646">
    <property type="entry name" value="5peptide_repeat"/>
</dbReference>
<protein>
    <submittedName>
        <fullName evidence="1">Pentapeptide repeat-containing protein</fullName>
    </submittedName>
</protein>
<dbReference type="Gene3D" id="2.160.20.80">
    <property type="entry name" value="E3 ubiquitin-protein ligase SopA"/>
    <property type="match status" value="1"/>
</dbReference>
<dbReference type="PANTHER" id="PTHR47200">
    <property type="entry name" value="THYLAKOID LUMENAL 15 KDA PROTEIN 1, CHLOROPLASTIC"/>
    <property type="match status" value="1"/>
</dbReference>
<accession>A0A6H1TWZ5</accession>